<proteinExistence type="predicted"/>
<dbReference type="CDD" id="cd02440">
    <property type="entry name" value="AdoMet_MTases"/>
    <property type="match status" value="1"/>
</dbReference>
<feature type="domain" description="Methyltransferase type 11" evidence="1">
    <location>
        <begin position="51"/>
        <end position="147"/>
    </location>
</feature>
<dbReference type="GO" id="GO:0008168">
    <property type="term" value="F:methyltransferase activity"/>
    <property type="evidence" value="ECO:0007669"/>
    <property type="project" value="UniProtKB-KW"/>
</dbReference>
<evidence type="ECO:0000259" key="1">
    <source>
        <dbReference type="Pfam" id="PF08241"/>
    </source>
</evidence>
<dbReference type="EMBL" id="JBAWKB010000002">
    <property type="protein sequence ID" value="MFH6771842.1"/>
    <property type="molecule type" value="Genomic_DNA"/>
</dbReference>
<keyword evidence="2" id="KW-0808">Transferase</keyword>
<evidence type="ECO:0000313" key="2">
    <source>
        <dbReference type="EMBL" id="MFH6771842.1"/>
    </source>
</evidence>
<dbReference type="Proteomes" id="UP001610100">
    <property type="component" value="Unassembled WGS sequence"/>
</dbReference>
<dbReference type="InterPro" id="IPR029063">
    <property type="entry name" value="SAM-dependent_MTases_sf"/>
</dbReference>
<gene>
    <name evidence="2" type="ORF">V8G58_07825</name>
</gene>
<comment type="caution">
    <text evidence="2">The sequence shown here is derived from an EMBL/GenBank/DDBJ whole genome shotgun (WGS) entry which is preliminary data.</text>
</comment>
<sequence length="218" mass="25047">MEFRFIQTVLSLIMGLYNTYVLPKIIDWACKQKPNRRQREKVVPLATGNVLEIGIGSGLNLPYYDPAKVKHLLAIDPAQEIWDMHQENTETLAFDFDFVQASAENIPEDNNSFDSVVLTYTLCSITELESTFEEIRRVLKPRGSLIFCEHGKAPDKAVEKWQKRINPIWSRLGGGCRLNKDIPKIIRENGFKLETLTEMYIPGWKPASYNYWGTGKPH</sequence>
<dbReference type="SUPFAM" id="SSF53335">
    <property type="entry name" value="S-adenosyl-L-methionine-dependent methyltransferases"/>
    <property type="match status" value="1"/>
</dbReference>
<keyword evidence="2" id="KW-0489">Methyltransferase</keyword>
<protein>
    <submittedName>
        <fullName evidence="2">Methyltransferase domain-containing protein</fullName>
    </submittedName>
</protein>
<dbReference type="GO" id="GO:0032259">
    <property type="term" value="P:methylation"/>
    <property type="evidence" value="ECO:0007669"/>
    <property type="project" value="UniProtKB-KW"/>
</dbReference>
<dbReference type="Pfam" id="PF08241">
    <property type="entry name" value="Methyltransf_11"/>
    <property type="match status" value="1"/>
</dbReference>
<organism evidence="2 3">
    <name type="scientific">Gaetbulibacter aestuarii</name>
    <dbReference type="NCBI Taxonomy" id="1502358"/>
    <lineage>
        <taxon>Bacteria</taxon>
        <taxon>Pseudomonadati</taxon>
        <taxon>Bacteroidota</taxon>
        <taxon>Flavobacteriia</taxon>
        <taxon>Flavobacteriales</taxon>
        <taxon>Flavobacteriaceae</taxon>
        <taxon>Gaetbulibacter</taxon>
    </lineage>
</organism>
<dbReference type="PANTHER" id="PTHR45036">
    <property type="entry name" value="METHYLTRANSFERASE LIKE 7B"/>
    <property type="match status" value="1"/>
</dbReference>
<evidence type="ECO:0000313" key="3">
    <source>
        <dbReference type="Proteomes" id="UP001610100"/>
    </source>
</evidence>
<reference evidence="2 3" key="1">
    <citation type="submission" date="2024-02" db="EMBL/GenBank/DDBJ databases">
        <title>A Gaetbulibacter species isolated from tidal flats and genomic insights of their niches.</title>
        <authorList>
            <person name="Ye Y."/>
        </authorList>
    </citation>
    <scope>NUCLEOTIDE SEQUENCE [LARGE SCALE GENOMIC DNA]</scope>
    <source>
        <strain evidence="2 3">KYW382</strain>
    </source>
</reference>
<dbReference type="InterPro" id="IPR052356">
    <property type="entry name" value="Thiol_S-MT"/>
</dbReference>
<accession>A0ABW7N1G5</accession>
<dbReference type="PANTHER" id="PTHR45036:SF1">
    <property type="entry name" value="METHYLTRANSFERASE LIKE 7A"/>
    <property type="match status" value="1"/>
</dbReference>
<keyword evidence="3" id="KW-1185">Reference proteome</keyword>
<dbReference type="InterPro" id="IPR013216">
    <property type="entry name" value="Methyltransf_11"/>
</dbReference>
<name>A0ABW7N1G5_9FLAO</name>
<dbReference type="Gene3D" id="3.40.50.150">
    <property type="entry name" value="Vaccinia Virus protein VP39"/>
    <property type="match status" value="1"/>
</dbReference>